<dbReference type="GO" id="GO:0032259">
    <property type="term" value="P:methylation"/>
    <property type="evidence" value="ECO:0007669"/>
    <property type="project" value="UniProtKB-KW"/>
</dbReference>
<accession>A0A3S9A2J0</accession>
<evidence type="ECO:0000313" key="1">
    <source>
        <dbReference type="EMBL" id="AZN39997.1"/>
    </source>
</evidence>
<dbReference type="SUPFAM" id="SSF53335">
    <property type="entry name" value="S-adenosyl-L-methionine-dependent methyltransferases"/>
    <property type="match status" value="1"/>
</dbReference>
<name>A0A3S9A2J0_9BACL</name>
<dbReference type="OrthoDB" id="8441856at2"/>
<organism evidence="1 2">
    <name type="scientific">Paenibacillus albus</name>
    <dbReference type="NCBI Taxonomy" id="2495582"/>
    <lineage>
        <taxon>Bacteria</taxon>
        <taxon>Bacillati</taxon>
        <taxon>Bacillota</taxon>
        <taxon>Bacilli</taxon>
        <taxon>Bacillales</taxon>
        <taxon>Paenibacillaceae</taxon>
        <taxon>Paenibacillus</taxon>
    </lineage>
</organism>
<dbReference type="Proteomes" id="UP000272528">
    <property type="component" value="Chromosome"/>
</dbReference>
<dbReference type="EMBL" id="CP034437">
    <property type="protein sequence ID" value="AZN39997.1"/>
    <property type="molecule type" value="Genomic_DNA"/>
</dbReference>
<dbReference type="KEGG" id="palb:EJC50_10270"/>
<evidence type="ECO:0000313" key="2">
    <source>
        <dbReference type="Proteomes" id="UP000272528"/>
    </source>
</evidence>
<dbReference type="GO" id="GO:0008168">
    <property type="term" value="F:methyltransferase activity"/>
    <property type="evidence" value="ECO:0007669"/>
    <property type="project" value="UniProtKB-KW"/>
</dbReference>
<dbReference type="RefSeq" id="WP_126015128.1">
    <property type="nucleotide sequence ID" value="NZ_CP034437.1"/>
</dbReference>
<sequence>MAHETFDYRILETIKQHMKETDSLLDIGSGPCVMLDNLDFFSTIIALDIYRPYLINRVTKSPQIIPIHADALAIGQLFVPKSVSAVSLFDSLEHFTKLDGLKVLREAEHIARKHVIIYTPRGYFPQEGIDHFGLNGEQYQAHHSGWEVEELEALGYKVIILKGQHNQLNPAFVRAFGADHEPVDALLAIKTM</sequence>
<dbReference type="AlphaFoldDB" id="A0A3S9A2J0"/>
<keyword evidence="1" id="KW-0489">Methyltransferase</keyword>
<keyword evidence="1" id="KW-0808">Transferase</keyword>
<protein>
    <submittedName>
        <fullName evidence="1">Class I SAM-dependent methyltransferase</fullName>
    </submittedName>
</protein>
<dbReference type="InterPro" id="IPR029063">
    <property type="entry name" value="SAM-dependent_MTases_sf"/>
</dbReference>
<reference evidence="2" key="1">
    <citation type="submission" date="2018-12" db="EMBL/GenBank/DDBJ databases">
        <title>Genome sequence of Peanibacillus sp.</title>
        <authorList>
            <person name="Subramani G."/>
            <person name="Srinivasan S."/>
            <person name="Kim M.K."/>
        </authorList>
    </citation>
    <scope>NUCLEOTIDE SEQUENCE [LARGE SCALE GENOMIC DNA]</scope>
    <source>
        <strain evidence="2">18JY67-1</strain>
    </source>
</reference>
<proteinExistence type="predicted"/>
<gene>
    <name evidence="1" type="ORF">EJC50_10270</name>
</gene>
<keyword evidence="2" id="KW-1185">Reference proteome</keyword>
<dbReference type="Gene3D" id="3.40.50.150">
    <property type="entry name" value="Vaccinia Virus protein VP39"/>
    <property type="match status" value="1"/>
</dbReference>